<reference evidence="1 2" key="1">
    <citation type="submission" date="2019-11" db="EMBL/GenBank/DDBJ databases">
        <title>Genome sequences of 17 halophilic strains isolated from different environments.</title>
        <authorList>
            <person name="Furrow R.E."/>
        </authorList>
    </citation>
    <scope>NUCLEOTIDE SEQUENCE [LARGE SCALE GENOMIC DNA]</scope>
    <source>
        <strain evidence="1 2">22505_10_Sand</strain>
    </source>
</reference>
<protein>
    <recommendedName>
        <fullName evidence="3">DUF2187 domain-containing protein</fullName>
    </recommendedName>
</protein>
<gene>
    <name evidence="1" type="ORF">GLV98_01500</name>
</gene>
<evidence type="ECO:0000313" key="2">
    <source>
        <dbReference type="Proteomes" id="UP000447393"/>
    </source>
</evidence>
<evidence type="ECO:0008006" key="3">
    <source>
        <dbReference type="Google" id="ProtNLM"/>
    </source>
</evidence>
<evidence type="ECO:0000313" key="1">
    <source>
        <dbReference type="EMBL" id="MYL48134.1"/>
    </source>
</evidence>
<proteinExistence type="predicted"/>
<dbReference type="AlphaFoldDB" id="A0A845DXZ7"/>
<organism evidence="1 2">
    <name type="scientific">Halobacillus litoralis</name>
    <dbReference type="NCBI Taxonomy" id="45668"/>
    <lineage>
        <taxon>Bacteria</taxon>
        <taxon>Bacillati</taxon>
        <taxon>Bacillota</taxon>
        <taxon>Bacilli</taxon>
        <taxon>Bacillales</taxon>
        <taxon>Bacillaceae</taxon>
        <taxon>Halobacillus</taxon>
    </lineage>
</organism>
<accession>A0A845DXZ7</accession>
<dbReference type="OrthoDB" id="2943320at2"/>
<dbReference type="EMBL" id="WMEZ01000001">
    <property type="protein sequence ID" value="MYL48134.1"/>
    <property type="molecule type" value="Genomic_DNA"/>
</dbReference>
<name>A0A845DXZ7_9BACI</name>
<comment type="caution">
    <text evidence="1">The sequence shown here is derived from an EMBL/GenBank/DDBJ whole genome shotgun (WGS) entry which is preliminary data.</text>
</comment>
<sequence>MDMFRTGDRIEVFSAGRSIGTGVFIQFSSDNEDLNLHNDFLLWVEDKDQSAHMTDMSSINIRKIT</sequence>
<dbReference type="Proteomes" id="UP000447393">
    <property type="component" value="Unassembled WGS sequence"/>
</dbReference>